<dbReference type="InterPro" id="IPR001680">
    <property type="entry name" value="WD40_rpt"/>
</dbReference>
<dbReference type="SMART" id="SM00320">
    <property type="entry name" value="WD40"/>
    <property type="match status" value="4"/>
</dbReference>
<dbReference type="Pfam" id="PF00400">
    <property type="entry name" value="WD40"/>
    <property type="match status" value="4"/>
</dbReference>
<dbReference type="PANTHER" id="PTHR22850">
    <property type="entry name" value="WD40 REPEAT FAMILY"/>
    <property type="match status" value="1"/>
</dbReference>
<evidence type="ECO:0000313" key="6">
    <source>
        <dbReference type="Proteomes" id="UP000275846"/>
    </source>
</evidence>
<dbReference type="PROSITE" id="PS00678">
    <property type="entry name" value="WD_REPEATS_1"/>
    <property type="match status" value="1"/>
</dbReference>
<dbReference type="InterPro" id="IPR019775">
    <property type="entry name" value="WD40_repeat_CS"/>
</dbReference>
<evidence type="ECO:0000256" key="3">
    <source>
        <dbReference type="ARBA" id="ARBA00022737"/>
    </source>
</evidence>
<evidence type="ECO:0000313" key="5">
    <source>
        <dbReference type="EMBL" id="VDL97822.1"/>
    </source>
</evidence>
<keyword evidence="6" id="KW-1185">Reference proteome</keyword>
<evidence type="ECO:0000256" key="1">
    <source>
        <dbReference type="ARBA" id="ARBA00009341"/>
    </source>
</evidence>
<dbReference type="Gene3D" id="2.130.10.10">
    <property type="entry name" value="YVTN repeat-like/Quinoprotein amine dehydrogenase"/>
    <property type="match status" value="2"/>
</dbReference>
<gene>
    <name evidence="5" type="ORF">SSLN_LOCUS11437</name>
</gene>
<dbReference type="AlphaFoldDB" id="A0A183T4P0"/>
<dbReference type="EMBL" id="UYSU01036526">
    <property type="protein sequence ID" value="VDL97822.1"/>
    <property type="molecule type" value="Genomic_DNA"/>
</dbReference>
<keyword evidence="3" id="KW-0677">Repeat</keyword>
<dbReference type="InterPro" id="IPR050459">
    <property type="entry name" value="WD_repeat_RBAP46/RBAP48/MSI1"/>
</dbReference>
<dbReference type="InterPro" id="IPR015943">
    <property type="entry name" value="WD40/YVTN_repeat-like_dom_sf"/>
</dbReference>
<proteinExistence type="inferred from homology"/>
<evidence type="ECO:0000313" key="7">
    <source>
        <dbReference type="WBParaSite" id="SSLN_0001187601-mRNA-1"/>
    </source>
</evidence>
<reference evidence="7" key="1">
    <citation type="submission" date="2016-06" db="UniProtKB">
        <authorList>
            <consortium name="WormBaseParasite"/>
        </authorList>
    </citation>
    <scope>IDENTIFICATION</scope>
</reference>
<dbReference type="SUPFAM" id="SSF50978">
    <property type="entry name" value="WD40 repeat-like"/>
    <property type="match status" value="1"/>
</dbReference>
<protein>
    <submittedName>
        <fullName evidence="7">WD_REPEATS_REGION domain-containing protein</fullName>
    </submittedName>
</protein>
<reference evidence="5 6" key="2">
    <citation type="submission" date="2018-11" db="EMBL/GenBank/DDBJ databases">
        <authorList>
            <consortium name="Pathogen Informatics"/>
        </authorList>
    </citation>
    <scope>NUCLEOTIDE SEQUENCE [LARGE SCALE GENOMIC DNA]</scope>
    <source>
        <strain evidence="5 6">NST_G2</strain>
    </source>
</reference>
<evidence type="ECO:0000256" key="4">
    <source>
        <dbReference type="PROSITE-ProRule" id="PRU00221"/>
    </source>
</evidence>
<dbReference type="OrthoDB" id="427795at2759"/>
<organism evidence="7">
    <name type="scientific">Schistocephalus solidus</name>
    <name type="common">Tapeworm</name>
    <dbReference type="NCBI Taxonomy" id="70667"/>
    <lineage>
        <taxon>Eukaryota</taxon>
        <taxon>Metazoa</taxon>
        <taxon>Spiralia</taxon>
        <taxon>Lophotrochozoa</taxon>
        <taxon>Platyhelminthes</taxon>
        <taxon>Cestoda</taxon>
        <taxon>Eucestoda</taxon>
        <taxon>Diphyllobothriidea</taxon>
        <taxon>Diphyllobothriidae</taxon>
        <taxon>Schistocephalus</taxon>
    </lineage>
</organism>
<comment type="similarity">
    <text evidence="1">Belongs to the WD repeat RBAP46/RBAP48/MSI1 family.</text>
</comment>
<accession>A0A183T4P0</accession>
<keyword evidence="2 4" id="KW-0853">WD repeat</keyword>
<dbReference type="STRING" id="70667.A0A183T4P0"/>
<dbReference type="InterPro" id="IPR036322">
    <property type="entry name" value="WD40_repeat_dom_sf"/>
</dbReference>
<evidence type="ECO:0000256" key="2">
    <source>
        <dbReference type="ARBA" id="ARBA00022574"/>
    </source>
</evidence>
<feature type="repeat" description="WD" evidence="4">
    <location>
        <begin position="262"/>
        <end position="304"/>
    </location>
</feature>
<sequence length="402" mass="45207">MHQTPPSAEYSAPRTSINGAQLKNVETFAYLGNTLSRSTRINDKVAQWISKASQAFGRLQASVWNRHGIHLNTKLKMYKAVVLTTLLYGAETWTVYSNQARKLNQFHLSCLRRILKLRWQDRIPDTEVLERTGILSIHAMLRQVQLRWSGHLGDVSTGARRQGGQKRHYKDTLKKSLKQLQIYSATWKDLAQDRPARRRSVKTGAAIYEANRIGHQKEGYGLSWNATHHGHLLSASDDQTICLWDISATPLDSRCVDAIAVFTGHHSVVEDVAWHLIHGHIFGSVADDNKLMIWDTRSSSRSKAQHQVDAHTAEVNCLAFNPFSEFILATGSADKVPCESNKIGVDQTAEDAEDGPPELLFIHAGHTAKISDFTWNINDPWTICSVSEDNILQIWQMVSQLA</sequence>
<dbReference type="WBParaSite" id="SSLN_0001187601-mRNA-1">
    <property type="protein sequence ID" value="SSLN_0001187601-mRNA-1"/>
    <property type="gene ID" value="SSLN_0001187601"/>
</dbReference>
<dbReference type="Proteomes" id="UP000275846">
    <property type="component" value="Unassembled WGS sequence"/>
</dbReference>
<feature type="repeat" description="WD" evidence="4">
    <location>
        <begin position="212"/>
        <end position="247"/>
    </location>
</feature>
<name>A0A183T4P0_SCHSO</name>
<dbReference type="PROSITE" id="PS50082">
    <property type="entry name" value="WD_REPEATS_2"/>
    <property type="match status" value="2"/>
</dbReference>